<dbReference type="KEGG" id="cphy:B5808_11185"/>
<organism evidence="1 2">
    <name type="scientific">Cnuibacter physcomitrellae</name>
    <dbReference type="NCBI Taxonomy" id="1619308"/>
    <lineage>
        <taxon>Bacteria</taxon>
        <taxon>Bacillati</taxon>
        <taxon>Actinomycetota</taxon>
        <taxon>Actinomycetes</taxon>
        <taxon>Micrococcales</taxon>
        <taxon>Microbacteriaceae</taxon>
        <taxon>Cnuibacter</taxon>
    </lineage>
</organism>
<protein>
    <submittedName>
        <fullName evidence="1">Uncharacterized protein</fullName>
    </submittedName>
</protein>
<gene>
    <name evidence="1" type="ORF">B5808_11185</name>
</gene>
<evidence type="ECO:0000313" key="2">
    <source>
        <dbReference type="Proteomes" id="UP000192775"/>
    </source>
</evidence>
<keyword evidence="2" id="KW-1185">Reference proteome</keyword>
<dbReference type="Proteomes" id="UP000192775">
    <property type="component" value="Chromosome"/>
</dbReference>
<evidence type="ECO:0000313" key="1">
    <source>
        <dbReference type="EMBL" id="ARJ05724.1"/>
    </source>
</evidence>
<sequence>MSAAESPLRGLDLEPLSAAPAADERASSRARLKADAPEFVPPWPLRTIAVILVVGVGALANGVLAPVSASGMIPGLSLRGLSFLVGATILVGGGVWLVLSRRAAWGRRLRLAVFAERNGFEFRPTDDSVYPGVLFQQGGGRRLENVLRRSGERVVEVGEFVFETGNEKNRRVHRRGYLLLQLDRRLPHILLDARANNGLFGSNLPIGFNRSQILSLEGDFDRYFTLYCPSGYERHALYVFTPDVMAAFIDSASHVDVEIVDDLLFVYVGDGLRLDDPHEWSRIEALVAALWPKTAKQTAAYSDDRVSATVRGGGYPSAQGTADGLGATPALRERPTEVADAGRRLRARVPVLTLVLSIAFTGVAVAFWVVRLAG</sequence>
<proteinExistence type="predicted"/>
<name>A0A1X9LKJ2_9MICO</name>
<dbReference type="AlphaFoldDB" id="A0A1X9LKJ2"/>
<dbReference type="RefSeq" id="WP_085019862.1">
    <property type="nucleotide sequence ID" value="NZ_BMHD01000001.1"/>
</dbReference>
<reference evidence="1 2" key="1">
    <citation type="submission" date="2017-04" db="EMBL/GenBank/DDBJ databases">
        <authorList>
            <person name="Afonso C.L."/>
            <person name="Miller P.J."/>
            <person name="Scott M.A."/>
            <person name="Spackman E."/>
            <person name="Goraichik I."/>
            <person name="Dimitrov K.M."/>
            <person name="Suarez D.L."/>
            <person name="Swayne D.E."/>
        </authorList>
    </citation>
    <scope>NUCLEOTIDE SEQUENCE [LARGE SCALE GENOMIC DNA]</scope>
    <source>
        <strain evidence="2">XA(T)</strain>
    </source>
</reference>
<dbReference type="STRING" id="1619308.B5808_11185"/>
<accession>A0A1X9LKJ2</accession>
<dbReference type="EMBL" id="CP020715">
    <property type="protein sequence ID" value="ARJ05724.1"/>
    <property type="molecule type" value="Genomic_DNA"/>
</dbReference>